<gene>
    <name evidence="2" type="ORF">QYE77_14295</name>
</gene>
<reference evidence="2 3" key="1">
    <citation type="submission" date="2023-07" db="EMBL/GenBank/DDBJ databases">
        <title>Novel species of Thermanaerothrix with wide hydrolytic capabilities.</title>
        <authorList>
            <person name="Zayulina K.S."/>
            <person name="Podosokorskaya O.A."/>
            <person name="Elcheninov A.G."/>
        </authorList>
    </citation>
    <scope>NUCLEOTIDE SEQUENCE [LARGE SCALE GENOMIC DNA]</scope>
    <source>
        <strain evidence="2 3">4228-RoL</strain>
    </source>
</reference>
<sequence length="260" mass="28039">MGNLFVNKKPIIGMIHLSSLPGSYRFSGDLDKIYCQALWEAKVLEEAGVDAVIVENFNDMPYRVGEPDPIDFALIAAITREVKNAIRIPVGVNIQFNAWRSELSIAHACGADFIRVEVFVDTVVTAQGIVLPCSSEIMRYRRSLGSAVQIWADIQTKHSINLVPKALTQSAIEAQEAGADAIIVTGEATGKATPLESIIEVKNVVSVPVLAGSGINLENVTDVMKHADGVIVGSFLKENGVVSNPVSPERARLFVQTARS</sequence>
<dbReference type="Gene3D" id="3.20.20.70">
    <property type="entry name" value="Aldolase class I"/>
    <property type="match status" value="1"/>
</dbReference>
<dbReference type="PANTHER" id="PTHR21381:SF3">
    <property type="entry name" value="SGC REGION PROTEIN SGCQ-RELATED"/>
    <property type="match status" value="1"/>
</dbReference>
<dbReference type="InterPro" id="IPR013785">
    <property type="entry name" value="Aldolase_TIM"/>
</dbReference>
<accession>A0ABU3NRH9</accession>
<organism evidence="2 3">
    <name type="scientific">Thermanaerothrix solaris</name>
    <dbReference type="NCBI Taxonomy" id="3058434"/>
    <lineage>
        <taxon>Bacteria</taxon>
        <taxon>Bacillati</taxon>
        <taxon>Chloroflexota</taxon>
        <taxon>Anaerolineae</taxon>
        <taxon>Anaerolineales</taxon>
        <taxon>Anaerolineaceae</taxon>
        <taxon>Thermanaerothrix</taxon>
    </lineage>
</organism>
<dbReference type="EMBL" id="JAUHMF010000003">
    <property type="protein sequence ID" value="MDT8899431.1"/>
    <property type="molecule type" value="Genomic_DNA"/>
</dbReference>
<dbReference type="Proteomes" id="UP001254165">
    <property type="component" value="Unassembled WGS sequence"/>
</dbReference>
<keyword evidence="3" id="KW-1185">Reference proteome</keyword>
<proteinExistence type="inferred from homology"/>
<name>A0ABU3NRH9_9CHLR</name>
<dbReference type="RefSeq" id="WP_315626153.1">
    <property type="nucleotide sequence ID" value="NZ_JAUHMF010000003.1"/>
</dbReference>
<evidence type="ECO:0000313" key="2">
    <source>
        <dbReference type="EMBL" id="MDT8899431.1"/>
    </source>
</evidence>
<dbReference type="Pfam" id="PF03437">
    <property type="entry name" value="BtpA"/>
    <property type="match status" value="1"/>
</dbReference>
<protein>
    <submittedName>
        <fullName evidence="2">BtpA/SgcQ family protein</fullName>
    </submittedName>
</protein>
<evidence type="ECO:0000313" key="3">
    <source>
        <dbReference type="Proteomes" id="UP001254165"/>
    </source>
</evidence>
<dbReference type="InterPro" id="IPR011060">
    <property type="entry name" value="RibuloseP-bd_barrel"/>
</dbReference>
<evidence type="ECO:0000256" key="1">
    <source>
        <dbReference type="ARBA" id="ARBA00006007"/>
    </source>
</evidence>
<dbReference type="PIRSF" id="PIRSF005956">
    <property type="entry name" value="BtpA"/>
    <property type="match status" value="1"/>
</dbReference>
<dbReference type="InterPro" id="IPR005137">
    <property type="entry name" value="BtpA"/>
</dbReference>
<dbReference type="CDD" id="cd04722">
    <property type="entry name" value="TIM_phosphate_binding"/>
    <property type="match status" value="1"/>
</dbReference>
<dbReference type="NCBIfam" id="TIGR00259">
    <property type="entry name" value="thylakoid_BtpA"/>
    <property type="match status" value="1"/>
</dbReference>
<comment type="similarity">
    <text evidence="1">Belongs to the BtpA family.</text>
</comment>
<comment type="caution">
    <text evidence="2">The sequence shown here is derived from an EMBL/GenBank/DDBJ whole genome shotgun (WGS) entry which is preliminary data.</text>
</comment>
<dbReference type="SUPFAM" id="SSF51366">
    <property type="entry name" value="Ribulose-phoshate binding barrel"/>
    <property type="match status" value="1"/>
</dbReference>
<dbReference type="PANTHER" id="PTHR21381">
    <property type="entry name" value="ZGC:162297"/>
    <property type="match status" value="1"/>
</dbReference>